<dbReference type="InterPro" id="IPR058031">
    <property type="entry name" value="AAA_lid_NorR"/>
</dbReference>
<comment type="caution">
    <text evidence="6">The sequence shown here is derived from an EMBL/GenBank/DDBJ whole genome shotgun (WGS) entry which is preliminary data.</text>
</comment>
<dbReference type="SUPFAM" id="SSF46689">
    <property type="entry name" value="Homeodomain-like"/>
    <property type="match status" value="1"/>
</dbReference>
<dbReference type="GO" id="GO:0006355">
    <property type="term" value="P:regulation of DNA-templated transcription"/>
    <property type="evidence" value="ECO:0007669"/>
    <property type="project" value="InterPro"/>
</dbReference>
<dbReference type="InterPro" id="IPR027417">
    <property type="entry name" value="P-loop_NTPase"/>
</dbReference>
<accession>A0A4Y8WCD7</accession>
<name>A0A4Y8WCD7_9VIBR</name>
<dbReference type="Gene3D" id="3.40.50.300">
    <property type="entry name" value="P-loop containing nucleotide triphosphate hydrolases"/>
    <property type="match status" value="1"/>
</dbReference>
<dbReference type="InterPro" id="IPR002078">
    <property type="entry name" value="Sigma_54_int"/>
</dbReference>
<dbReference type="InterPro" id="IPR003593">
    <property type="entry name" value="AAA+_ATPase"/>
</dbReference>
<organism evidence="6 7">
    <name type="scientific">Vibrio ouci</name>
    <dbReference type="NCBI Taxonomy" id="2499078"/>
    <lineage>
        <taxon>Bacteria</taxon>
        <taxon>Pseudomonadati</taxon>
        <taxon>Pseudomonadota</taxon>
        <taxon>Gammaproteobacteria</taxon>
        <taxon>Vibrionales</taxon>
        <taxon>Vibrionaceae</taxon>
        <taxon>Vibrio</taxon>
    </lineage>
</organism>
<dbReference type="Pfam" id="PF25601">
    <property type="entry name" value="AAA_lid_14"/>
    <property type="match status" value="1"/>
</dbReference>
<dbReference type="EMBL" id="SATR01000031">
    <property type="protein sequence ID" value="TFH90283.1"/>
    <property type="molecule type" value="Genomic_DNA"/>
</dbReference>
<dbReference type="PANTHER" id="PTHR32071:SF117">
    <property type="entry name" value="PTS-DEPENDENT DIHYDROXYACETONE KINASE OPERON REGULATORY PROTEIN-RELATED"/>
    <property type="match status" value="1"/>
</dbReference>
<evidence type="ECO:0000256" key="2">
    <source>
        <dbReference type="ARBA" id="ARBA00022840"/>
    </source>
</evidence>
<protein>
    <submittedName>
        <fullName evidence="6">Sigma-54-dependent Fis family transcriptional regulator</fullName>
    </submittedName>
</protein>
<dbReference type="Gene3D" id="1.10.8.60">
    <property type="match status" value="1"/>
</dbReference>
<dbReference type="FunFam" id="3.40.50.300:FF:000006">
    <property type="entry name" value="DNA-binding transcriptional regulator NtrC"/>
    <property type="match status" value="1"/>
</dbReference>
<keyword evidence="7" id="KW-1185">Reference proteome</keyword>
<dbReference type="AlphaFoldDB" id="A0A4Y8WCD7"/>
<reference evidence="6 7" key="1">
    <citation type="submission" date="2019-01" db="EMBL/GenBank/DDBJ databases">
        <title>Vibrio BEI176 sp. nov, a marine bacterium isolated from China: eastern marignal seas.</title>
        <authorList>
            <person name="Li B."/>
        </authorList>
    </citation>
    <scope>NUCLEOTIDE SEQUENCE [LARGE SCALE GENOMIC DNA]</scope>
    <source>
        <strain evidence="6 7">BEI176</strain>
    </source>
</reference>
<dbReference type="GO" id="GO:0005524">
    <property type="term" value="F:ATP binding"/>
    <property type="evidence" value="ECO:0007669"/>
    <property type="project" value="UniProtKB-KW"/>
</dbReference>
<keyword evidence="3" id="KW-0238">DNA-binding</keyword>
<dbReference type="CDD" id="cd00009">
    <property type="entry name" value="AAA"/>
    <property type="match status" value="1"/>
</dbReference>
<gene>
    <name evidence="6" type="ORF">ELS82_17735</name>
</gene>
<evidence type="ECO:0000313" key="6">
    <source>
        <dbReference type="EMBL" id="TFH90283.1"/>
    </source>
</evidence>
<feature type="region of interest" description="Disordered" evidence="4">
    <location>
        <begin position="249"/>
        <end position="269"/>
    </location>
</feature>
<dbReference type="SUPFAM" id="SSF52540">
    <property type="entry name" value="P-loop containing nucleoside triphosphate hydrolases"/>
    <property type="match status" value="1"/>
</dbReference>
<feature type="domain" description="Sigma-54 factor interaction" evidence="5">
    <location>
        <begin position="3"/>
        <end position="232"/>
    </location>
</feature>
<evidence type="ECO:0000256" key="4">
    <source>
        <dbReference type="SAM" id="MobiDB-lite"/>
    </source>
</evidence>
<dbReference type="PROSITE" id="PS50045">
    <property type="entry name" value="SIGMA54_INTERACT_4"/>
    <property type="match status" value="1"/>
</dbReference>
<dbReference type="RefSeq" id="WP_134836666.1">
    <property type="nucleotide sequence ID" value="NZ_SATR01000031.1"/>
</dbReference>
<sequence>MIIIGQTKGLKKTMRNVRLVAKTDSSALILGETGAGKEMIARYIHEHSYRKKQPFIRVNCGAIPSELIDSELFGHEKGSFTGATHRKKGWFEQADDGVLFLDEIGELSLPAQVRLLRVLQEGTLTRVGSEQPINVDVRIIAATHRDLNKAVSQGRFREDLLFRINIFPIWLPPLRQRFIDLDDLCKHLSHKASTKLGLPVRFPTESQIEYLKQYDWPGNIRELQGIIERAAILGEGHYLAIEDSLVLSDPSPPHTSETHSPPTTQRDRPLTLDEVIRRHIVQTLNDCHGRIEGPFGAAKRLDVHPSTLRSKMKNLGIGRQSAHHDETNPVFPVGVSGVGSTTKR</sequence>
<dbReference type="Pfam" id="PF00158">
    <property type="entry name" value="Sigma54_activat"/>
    <property type="match status" value="1"/>
</dbReference>
<evidence type="ECO:0000259" key="5">
    <source>
        <dbReference type="PROSITE" id="PS50045"/>
    </source>
</evidence>
<feature type="compositionally biased region" description="Low complexity" evidence="4">
    <location>
        <begin position="254"/>
        <end position="264"/>
    </location>
</feature>
<evidence type="ECO:0000256" key="1">
    <source>
        <dbReference type="ARBA" id="ARBA00022741"/>
    </source>
</evidence>
<dbReference type="InterPro" id="IPR009057">
    <property type="entry name" value="Homeodomain-like_sf"/>
</dbReference>
<feature type="region of interest" description="Disordered" evidence="4">
    <location>
        <begin position="320"/>
        <end position="344"/>
    </location>
</feature>
<dbReference type="SMART" id="SM00382">
    <property type="entry name" value="AAA"/>
    <property type="match status" value="1"/>
</dbReference>
<dbReference type="Gene3D" id="1.10.10.60">
    <property type="entry name" value="Homeodomain-like"/>
    <property type="match status" value="1"/>
</dbReference>
<proteinExistence type="predicted"/>
<dbReference type="GO" id="GO:0003677">
    <property type="term" value="F:DNA binding"/>
    <property type="evidence" value="ECO:0007669"/>
    <property type="project" value="UniProtKB-KW"/>
</dbReference>
<dbReference type="PANTHER" id="PTHR32071">
    <property type="entry name" value="TRANSCRIPTIONAL REGULATORY PROTEIN"/>
    <property type="match status" value="1"/>
</dbReference>
<keyword evidence="1" id="KW-0547">Nucleotide-binding</keyword>
<evidence type="ECO:0000256" key="3">
    <source>
        <dbReference type="ARBA" id="ARBA00023125"/>
    </source>
</evidence>
<dbReference type="Proteomes" id="UP000297753">
    <property type="component" value="Unassembled WGS sequence"/>
</dbReference>
<dbReference type="OrthoDB" id="9804019at2"/>
<evidence type="ECO:0000313" key="7">
    <source>
        <dbReference type="Proteomes" id="UP000297753"/>
    </source>
</evidence>
<keyword evidence="2" id="KW-0067">ATP-binding</keyword>
<feature type="compositionally biased region" description="Low complexity" evidence="4">
    <location>
        <begin position="333"/>
        <end position="344"/>
    </location>
</feature>